<protein>
    <recommendedName>
        <fullName evidence="3">ArnR1-like winged helix-turn-helix domain-containing protein</fullName>
    </recommendedName>
</protein>
<dbReference type="RefSeq" id="WP_146511402.1">
    <property type="nucleotide sequence ID" value="NZ_SIHI01000020.1"/>
</dbReference>
<evidence type="ECO:0000313" key="2">
    <source>
        <dbReference type="Proteomes" id="UP000317243"/>
    </source>
</evidence>
<name>A0A5C5WDN4_9PLAN</name>
<keyword evidence="2" id="KW-1185">Reference proteome</keyword>
<proteinExistence type="predicted"/>
<evidence type="ECO:0000313" key="1">
    <source>
        <dbReference type="EMBL" id="TWT48201.1"/>
    </source>
</evidence>
<dbReference type="Gene3D" id="1.10.10.10">
    <property type="entry name" value="Winged helix-like DNA-binding domain superfamily/Winged helix DNA-binding domain"/>
    <property type="match status" value="1"/>
</dbReference>
<dbReference type="EMBL" id="SIHI01000020">
    <property type="protein sequence ID" value="TWT48201.1"/>
    <property type="molecule type" value="Genomic_DNA"/>
</dbReference>
<evidence type="ECO:0008006" key="3">
    <source>
        <dbReference type="Google" id="ProtNLM"/>
    </source>
</evidence>
<dbReference type="Proteomes" id="UP000317243">
    <property type="component" value="Unassembled WGS sequence"/>
</dbReference>
<organism evidence="1 2">
    <name type="scientific">Thalassoglobus neptunius</name>
    <dbReference type="NCBI Taxonomy" id="1938619"/>
    <lineage>
        <taxon>Bacteria</taxon>
        <taxon>Pseudomonadati</taxon>
        <taxon>Planctomycetota</taxon>
        <taxon>Planctomycetia</taxon>
        <taxon>Planctomycetales</taxon>
        <taxon>Planctomycetaceae</taxon>
        <taxon>Thalassoglobus</taxon>
    </lineage>
</organism>
<dbReference type="InterPro" id="IPR036388">
    <property type="entry name" value="WH-like_DNA-bd_sf"/>
</dbReference>
<reference evidence="1 2" key="1">
    <citation type="submission" date="2019-02" db="EMBL/GenBank/DDBJ databases">
        <title>Deep-cultivation of Planctomycetes and their phenomic and genomic characterization uncovers novel biology.</title>
        <authorList>
            <person name="Wiegand S."/>
            <person name="Jogler M."/>
            <person name="Boedeker C."/>
            <person name="Pinto D."/>
            <person name="Vollmers J."/>
            <person name="Rivas-Marin E."/>
            <person name="Kohn T."/>
            <person name="Peeters S.H."/>
            <person name="Heuer A."/>
            <person name="Rast P."/>
            <person name="Oberbeckmann S."/>
            <person name="Bunk B."/>
            <person name="Jeske O."/>
            <person name="Meyerdierks A."/>
            <person name="Storesund J.E."/>
            <person name="Kallscheuer N."/>
            <person name="Luecker S."/>
            <person name="Lage O.M."/>
            <person name="Pohl T."/>
            <person name="Merkel B.J."/>
            <person name="Hornburger P."/>
            <person name="Mueller R.-W."/>
            <person name="Bruemmer F."/>
            <person name="Labrenz M."/>
            <person name="Spormann A.M."/>
            <person name="Op Den Camp H."/>
            <person name="Overmann J."/>
            <person name="Amann R."/>
            <person name="Jetten M.S.M."/>
            <person name="Mascher T."/>
            <person name="Medema M.H."/>
            <person name="Devos D.P."/>
            <person name="Kaster A.-K."/>
            <person name="Ovreas L."/>
            <person name="Rohde M."/>
            <person name="Galperin M.Y."/>
            <person name="Jogler C."/>
        </authorList>
    </citation>
    <scope>NUCLEOTIDE SEQUENCE [LARGE SCALE GENOMIC DNA]</scope>
    <source>
        <strain evidence="1 2">KOR42</strain>
    </source>
</reference>
<accession>A0A5C5WDN4</accession>
<comment type="caution">
    <text evidence="1">The sequence shown here is derived from an EMBL/GenBank/DDBJ whole genome shotgun (WGS) entry which is preliminary data.</text>
</comment>
<gene>
    <name evidence="1" type="ORF">KOR42_39910</name>
</gene>
<dbReference type="AlphaFoldDB" id="A0A5C5WDN4"/>
<sequence>MSHTEIDQELRDMLQLVQTGDRWNKPGTWCCAFKTETNRKLMQLQAAGLVELIGYGNANTYQLYHITDAGRQYLESSQTGDQ</sequence>